<protein>
    <submittedName>
        <fullName evidence="2">Glycosyltransferase family 2 protein</fullName>
    </submittedName>
</protein>
<evidence type="ECO:0000313" key="3">
    <source>
        <dbReference type="Proteomes" id="UP001215087"/>
    </source>
</evidence>
<evidence type="ECO:0000259" key="1">
    <source>
        <dbReference type="Pfam" id="PF00535"/>
    </source>
</evidence>
<name>A0ABT5UJJ3_EUBLI</name>
<keyword evidence="3" id="KW-1185">Reference proteome</keyword>
<feature type="domain" description="Glycosyltransferase 2-like" evidence="1">
    <location>
        <begin position="3"/>
        <end position="167"/>
    </location>
</feature>
<dbReference type="RefSeq" id="WP_227207270.1">
    <property type="nucleotide sequence ID" value="NZ_JAJCLO010000006.1"/>
</dbReference>
<dbReference type="Gene3D" id="3.90.550.10">
    <property type="entry name" value="Spore Coat Polysaccharide Biosynthesis Protein SpsA, Chain A"/>
    <property type="match status" value="1"/>
</dbReference>
<proteinExistence type="predicted"/>
<organism evidence="2 3">
    <name type="scientific">Eubacterium limosum</name>
    <dbReference type="NCBI Taxonomy" id="1736"/>
    <lineage>
        <taxon>Bacteria</taxon>
        <taxon>Bacillati</taxon>
        <taxon>Bacillota</taxon>
        <taxon>Clostridia</taxon>
        <taxon>Eubacteriales</taxon>
        <taxon>Eubacteriaceae</taxon>
        <taxon>Eubacterium</taxon>
    </lineage>
</organism>
<sequence>MISIITPTYNRGYIINNLYESLKQQTCQDFEWIVIDDGSKDDTSKLFDKWAKEKNQFAIEYEYTENGGKHRAINYAVKKVHTDFCFIVDSDDYLTNDAVESIHEWIDTIKNDNNFAGVAGLRQYPSGNIIGRYPKSRKYEIYVDADNLERRKKHLTGDKAEVYRTDILKKYPFPEFEGENFLTEDVIWNRIAIDGYRIRWFNHVIYICEYLEDGLTKGKDRSINNFKGFTEATKMRIKYWEFPYNYLSLSIFYNIAIQLGVHDAEIAELLDVSKKEIAFAKIISIIKRMIKKVCFNKY</sequence>
<accession>A0ABT5UJJ3</accession>
<dbReference type="Proteomes" id="UP001215087">
    <property type="component" value="Unassembled WGS sequence"/>
</dbReference>
<dbReference type="PANTHER" id="PTHR22916">
    <property type="entry name" value="GLYCOSYLTRANSFERASE"/>
    <property type="match status" value="1"/>
</dbReference>
<evidence type="ECO:0000313" key="2">
    <source>
        <dbReference type="EMBL" id="MDE1469064.1"/>
    </source>
</evidence>
<dbReference type="InterPro" id="IPR001173">
    <property type="entry name" value="Glyco_trans_2-like"/>
</dbReference>
<dbReference type="EMBL" id="JAQSVD010000001">
    <property type="protein sequence ID" value="MDE1469064.1"/>
    <property type="molecule type" value="Genomic_DNA"/>
</dbReference>
<dbReference type="CDD" id="cd00761">
    <property type="entry name" value="Glyco_tranf_GTA_type"/>
    <property type="match status" value="1"/>
</dbReference>
<dbReference type="InterPro" id="IPR029044">
    <property type="entry name" value="Nucleotide-diphossugar_trans"/>
</dbReference>
<dbReference type="Pfam" id="PF00535">
    <property type="entry name" value="Glycos_transf_2"/>
    <property type="match status" value="1"/>
</dbReference>
<reference evidence="2 3" key="1">
    <citation type="submission" date="2023-02" db="EMBL/GenBank/DDBJ databases">
        <title>Comparative genome analysis of Eubacterium limosum species.</title>
        <authorList>
            <person name="Bak J.E."/>
        </authorList>
    </citation>
    <scope>NUCLEOTIDE SEQUENCE [LARGE SCALE GENOMIC DNA]</scope>
    <source>
        <strain evidence="2 3">KGMB01548</strain>
    </source>
</reference>
<dbReference type="SUPFAM" id="SSF53448">
    <property type="entry name" value="Nucleotide-diphospho-sugar transferases"/>
    <property type="match status" value="1"/>
</dbReference>
<comment type="caution">
    <text evidence="2">The sequence shown here is derived from an EMBL/GenBank/DDBJ whole genome shotgun (WGS) entry which is preliminary data.</text>
</comment>
<gene>
    <name evidence="2" type="ORF">PTZ04_02215</name>
</gene>